<evidence type="ECO:0000313" key="2">
    <source>
        <dbReference type="Proteomes" id="UP000683000"/>
    </source>
</evidence>
<reference evidence="1" key="1">
    <citation type="submission" date="2021-03" db="EMBL/GenBank/DDBJ databases">
        <title>Evolutionary innovations through gain and loss of genes in the ectomycorrhizal Boletales.</title>
        <authorList>
            <person name="Wu G."/>
            <person name="Miyauchi S."/>
            <person name="Morin E."/>
            <person name="Yang Z.-L."/>
            <person name="Xu J."/>
            <person name="Martin F.M."/>
        </authorList>
    </citation>
    <scope>NUCLEOTIDE SEQUENCE</scope>
    <source>
        <strain evidence="1">BR01</strain>
    </source>
</reference>
<accession>A0A8I2YZU2</accession>
<sequence length="137" mass="15826">MVQTTIFQGLARLALFQGGYNCYHTERLRHVRVPPPPVSVKEDPVCMAGSDRDCPLLLKITLWDEFHEEIRRDGKQRKVAWRIKQKHKLTEHGGILKYLDDVVREHHSHTKLLLQEMPHAFTVAKVLLNGPGFSPEQ</sequence>
<dbReference type="AlphaFoldDB" id="A0A8I2YZU2"/>
<keyword evidence="2" id="KW-1185">Reference proteome</keyword>
<name>A0A8I2YZU2_9AGAM</name>
<protein>
    <submittedName>
        <fullName evidence="1">Uncharacterized protein</fullName>
    </submittedName>
</protein>
<comment type="caution">
    <text evidence="1">The sequence shown here is derived from an EMBL/GenBank/DDBJ whole genome shotgun (WGS) entry which is preliminary data.</text>
</comment>
<organism evidence="1 2">
    <name type="scientific">Boletus reticuloceps</name>
    <dbReference type="NCBI Taxonomy" id="495285"/>
    <lineage>
        <taxon>Eukaryota</taxon>
        <taxon>Fungi</taxon>
        <taxon>Dikarya</taxon>
        <taxon>Basidiomycota</taxon>
        <taxon>Agaricomycotina</taxon>
        <taxon>Agaricomycetes</taxon>
        <taxon>Agaricomycetidae</taxon>
        <taxon>Boletales</taxon>
        <taxon>Boletineae</taxon>
        <taxon>Boletaceae</taxon>
        <taxon>Boletoideae</taxon>
        <taxon>Boletus</taxon>
    </lineage>
</organism>
<gene>
    <name evidence="1" type="ORF">JVT61DRAFT_11</name>
</gene>
<proteinExistence type="predicted"/>
<dbReference type="OrthoDB" id="2674601at2759"/>
<evidence type="ECO:0000313" key="1">
    <source>
        <dbReference type="EMBL" id="KAG6381446.1"/>
    </source>
</evidence>
<dbReference type="EMBL" id="JAGFBS010000001">
    <property type="protein sequence ID" value="KAG6381446.1"/>
    <property type="molecule type" value="Genomic_DNA"/>
</dbReference>
<dbReference type="Proteomes" id="UP000683000">
    <property type="component" value="Unassembled WGS sequence"/>
</dbReference>